<dbReference type="GO" id="GO:0016301">
    <property type="term" value="F:kinase activity"/>
    <property type="evidence" value="ECO:0007669"/>
    <property type="project" value="UniProtKB-KW"/>
</dbReference>
<dbReference type="PANTHER" id="PTHR43095:SF2">
    <property type="entry name" value="GLUCONOKINASE"/>
    <property type="match status" value="1"/>
</dbReference>
<dbReference type="Gene3D" id="3.30.420.40">
    <property type="match status" value="1"/>
</dbReference>
<proteinExistence type="inferred from homology"/>
<protein>
    <recommendedName>
        <fullName evidence="5">Carbohydrate kinase FGGY N-terminal domain-containing protein</fullName>
    </recommendedName>
</protein>
<comment type="caution">
    <text evidence="6">The sequence shown here is derived from an EMBL/GenBank/DDBJ whole genome shotgun (WGS) entry which is preliminary data.</text>
</comment>
<dbReference type="SUPFAM" id="SSF53067">
    <property type="entry name" value="Actin-like ATPase domain"/>
    <property type="match status" value="1"/>
</dbReference>
<evidence type="ECO:0000313" key="6">
    <source>
        <dbReference type="EMBL" id="KGN30886.1"/>
    </source>
</evidence>
<dbReference type="GO" id="GO:0016773">
    <property type="term" value="F:phosphotransferase activity, alcohol group as acceptor"/>
    <property type="evidence" value="ECO:0007669"/>
    <property type="project" value="InterPro"/>
</dbReference>
<feature type="compositionally biased region" description="Basic residues" evidence="4">
    <location>
        <begin position="225"/>
        <end position="238"/>
    </location>
</feature>
<evidence type="ECO:0000256" key="2">
    <source>
        <dbReference type="ARBA" id="ARBA00022679"/>
    </source>
</evidence>
<keyword evidence="2" id="KW-0808">Transferase</keyword>
<dbReference type="Proteomes" id="UP000030002">
    <property type="component" value="Unassembled WGS sequence"/>
</dbReference>
<keyword evidence="3" id="KW-0418">Kinase</keyword>
<dbReference type="EMBL" id="AVPJ01000015">
    <property type="protein sequence ID" value="KGN30886.1"/>
    <property type="molecule type" value="Genomic_DNA"/>
</dbReference>
<dbReference type="PROSITE" id="PS00933">
    <property type="entry name" value="FGGY_KINASES_1"/>
    <property type="match status" value="1"/>
</dbReference>
<gene>
    <name evidence="6" type="ORF">N802_05680</name>
</gene>
<evidence type="ECO:0000256" key="3">
    <source>
        <dbReference type="ARBA" id="ARBA00022777"/>
    </source>
</evidence>
<feature type="compositionally biased region" description="Low complexity" evidence="4">
    <location>
        <begin position="239"/>
        <end position="266"/>
    </location>
</feature>
<evidence type="ECO:0000256" key="1">
    <source>
        <dbReference type="ARBA" id="ARBA00009156"/>
    </source>
</evidence>
<dbReference type="Pfam" id="PF00370">
    <property type="entry name" value="FGGY_N"/>
    <property type="match status" value="1"/>
</dbReference>
<comment type="similarity">
    <text evidence="1">Belongs to the FGGY kinase family.</text>
</comment>
<dbReference type="eggNOG" id="COG1070">
    <property type="taxonomic scope" value="Bacteria"/>
</dbReference>
<dbReference type="GO" id="GO:0005975">
    <property type="term" value="P:carbohydrate metabolic process"/>
    <property type="evidence" value="ECO:0007669"/>
    <property type="project" value="InterPro"/>
</dbReference>
<feature type="compositionally biased region" description="Polar residues" evidence="4">
    <location>
        <begin position="284"/>
        <end position="297"/>
    </location>
</feature>
<evidence type="ECO:0000313" key="7">
    <source>
        <dbReference type="Proteomes" id="UP000030002"/>
    </source>
</evidence>
<dbReference type="PANTHER" id="PTHR43095">
    <property type="entry name" value="SUGAR KINASE"/>
    <property type="match status" value="1"/>
</dbReference>
<accession>A0A0A0J5J0</accession>
<dbReference type="InterPro" id="IPR018483">
    <property type="entry name" value="Carb_kinase_FGGY_CS"/>
</dbReference>
<dbReference type="InterPro" id="IPR050406">
    <property type="entry name" value="FGGY_Carb_Kinase"/>
</dbReference>
<feature type="region of interest" description="Disordered" evidence="4">
    <location>
        <begin position="175"/>
        <end position="320"/>
    </location>
</feature>
<evidence type="ECO:0000259" key="5">
    <source>
        <dbReference type="Pfam" id="PF00370"/>
    </source>
</evidence>
<dbReference type="InterPro" id="IPR043129">
    <property type="entry name" value="ATPase_NBD"/>
</dbReference>
<dbReference type="InterPro" id="IPR018484">
    <property type="entry name" value="FGGY_N"/>
</dbReference>
<dbReference type="AlphaFoldDB" id="A0A0A0J5J0"/>
<feature type="domain" description="Carbohydrate kinase FGGY N-terminal" evidence="5">
    <location>
        <begin position="12"/>
        <end position="179"/>
    </location>
</feature>
<keyword evidence="7" id="KW-1185">Reference proteome</keyword>
<reference evidence="6 7" key="1">
    <citation type="submission" date="2013-08" db="EMBL/GenBank/DDBJ databases">
        <title>The genome sequence of Knoellia sinensis.</title>
        <authorList>
            <person name="Zhu W."/>
            <person name="Wang G."/>
        </authorList>
    </citation>
    <scope>NUCLEOTIDE SEQUENCE [LARGE SCALE GENOMIC DNA]</scope>
    <source>
        <strain evidence="6 7">KCTC 19936</strain>
    </source>
</reference>
<organism evidence="6 7">
    <name type="scientific">Knoellia sinensis KCTC 19936</name>
    <dbReference type="NCBI Taxonomy" id="1385520"/>
    <lineage>
        <taxon>Bacteria</taxon>
        <taxon>Bacillati</taxon>
        <taxon>Actinomycetota</taxon>
        <taxon>Actinomycetes</taxon>
        <taxon>Micrococcales</taxon>
        <taxon>Intrasporangiaceae</taxon>
        <taxon>Knoellia</taxon>
    </lineage>
</organism>
<sequence>MAPNAHPPAEAVIGLDVGTTGTKAVAFGLGSDWRHTVVREYPLLAPRPGWQVQDPNTVVAAVMGALAEVITAAKGARVIGISVSTAMHGLIGLDEQLRPLTPLLTWADSRAVAEAAELRASSDAEAIHRASGTPIHPMSPLSKLIWFNRNEPELAAKVRAWVGLKDYVLQALTGTSATDSRPPRGADSSTPPPVRGTHKRSSWPAYARTSCHPSSRRPRSSASRRPLRRASVSRRRPRSSSARATDPWATSAPAPSSPASLGSRSARVVPPAWSSRDLARTRAGDSSATHSPTTSGSLAAPSAMGESPSDGPVTSSATPA</sequence>
<name>A0A0A0J5J0_9MICO</name>
<dbReference type="STRING" id="1385520.N802_05680"/>
<evidence type="ECO:0000256" key="4">
    <source>
        <dbReference type="SAM" id="MobiDB-lite"/>
    </source>
</evidence>